<evidence type="ECO:0000256" key="4">
    <source>
        <dbReference type="ARBA" id="ARBA00022670"/>
    </source>
</evidence>
<accession>A0A0P5IK77</accession>
<evidence type="ECO:0000256" key="10">
    <source>
        <dbReference type="ARBA" id="ARBA00023157"/>
    </source>
</evidence>
<dbReference type="PROSITE" id="PS52035">
    <property type="entry name" value="PEPTIDASE_M14"/>
    <property type="match status" value="1"/>
</dbReference>
<dbReference type="InterPro" id="IPR036990">
    <property type="entry name" value="M14A-like_propep"/>
</dbReference>
<dbReference type="PROSITE" id="PS00132">
    <property type="entry name" value="CARBOXYPEPT_ZN_1"/>
    <property type="match status" value="1"/>
</dbReference>
<organism evidence="13">
    <name type="scientific">Daphnia magna</name>
    <dbReference type="NCBI Taxonomy" id="35525"/>
    <lineage>
        <taxon>Eukaryota</taxon>
        <taxon>Metazoa</taxon>
        <taxon>Ecdysozoa</taxon>
        <taxon>Arthropoda</taxon>
        <taxon>Crustacea</taxon>
        <taxon>Branchiopoda</taxon>
        <taxon>Diplostraca</taxon>
        <taxon>Cladocera</taxon>
        <taxon>Anomopoda</taxon>
        <taxon>Daphniidae</taxon>
        <taxon>Daphnia</taxon>
    </lineage>
</organism>
<evidence type="ECO:0000256" key="2">
    <source>
        <dbReference type="ARBA" id="ARBA00005988"/>
    </source>
</evidence>
<sequence>MHLLPFAWLVLGCVFCFCQAAPTNDDDFVSYSEFQVWKITTRSNEENKLVLQMIRHYGFEAWKDSDAISAPIGVLIPPPFLEEMKLKLAATNISYEVEISDLQTAINDENASVNVSAITTKMAHKMDWTSYHRLDDIYGYLKYLADTYPKLVRLIDIGTSYEDRPLYVVRISNSSSPDTQPAVWIDLGIHAREWISPAVATYILHQLVEEPTNVGLLLNVDWYIMPIMNPDGYEYTHMKNRLWRKTRSKTSSKKCRGVDANRNFGYQWGGAGSSRDPCAIKFRGANAFSEPETLATSNFITEKSKQIKLYLTLHSFGQVFLLPWGHSVTYPSDYDEMKSLAKNAASKFKRYKYRVGNLAAVLYRASGNSADWAKSIGIDYSYTVELPAKDFLLPASRILPVSQDFFPALEVFAAKVATLKVTYSFPA</sequence>
<dbReference type="SUPFAM" id="SSF53187">
    <property type="entry name" value="Zn-dependent exopeptidases"/>
    <property type="match status" value="1"/>
</dbReference>
<evidence type="ECO:0000256" key="8">
    <source>
        <dbReference type="ARBA" id="ARBA00022833"/>
    </source>
</evidence>
<dbReference type="Pfam" id="PF02244">
    <property type="entry name" value="Propep_M14"/>
    <property type="match status" value="1"/>
</dbReference>
<evidence type="ECO:0000313" key="13">
    <source>
        <dbReference type="EMBL" id="JAN17806.1"/>
    </source>
</evidence>
<keyword evidence="4" id="KW-0645">Protease</keyword>
<feature type="active site" description="Proton donor/acceptor" evidence="11">
    <location>
        <position position="385"/>
    </location>
</feature>
<dbReference type="InterPro" id="IPR003146">
    <property type="entry name" value="M14A_act_pep"/>
</dbReference>
<feature type="domain" description="Peptidase M14" evidence="12">
    <location>
        <begin position="130"/>
        <end position="416"/>
    </location>
</feature>
<reference evidence="13" key="1">
    <citation type="submission" date="2015-10" db="EMBL/GenBank/DDBJ databases">
        <title>EvidentialGene: Evidence-directed Construction of Complete mRNA Transcriptomes without Genomes.</title>
        <authorList>
            <person name="Gilbert D.G."/>
        </authorList>
    </citation>
    <scope>NUCLEOTIDE SEQUENCE</scope>
</reference>
<evidence type="ECO:0000256" key="6">
    <source>
        <dbReference type="ARBA" id="ARBA00022729"/>
    </source>
</evidence>
<evidence type="ECO:0000256" key="7">
    <source>
        <dbReference type="ARBA" id="ARBA00022801"/>
    </source>
</evidence>
<comment type="similarity">
    <text evidence="2 11">Belongs to the peptidase M14 family.</text>
</comment>
<dbReference type="Pfam" id="PF00246">
    <property type="entry name" value="Peptidase_M14"/>
    <property type="match status" value="1"/>
</dbReference>
<dbReference type="SMART" id="SM00631">
    <property type="entry name" value="Zn_pept"/>
    <property type="match status" value="1"/>
</dbReference>
<dbReference type="GO" id="GO:0006508">
    <property type="term" value="P:proteolysis"/>
    <property type="evidence" value="ECO:0007669"/>
    <property type="project" value="UniProtKB-KW"/>
</dbReference>
<keyword evidence="5" id="KW-0479">Metal-binding</keyword>
<evidence type="ECO:0000256" key="5">
    <source>
        <dbReference type="ARBA" id="ARBA00022723"/>
    </source>
</evidence>
<evidence type="ECO:0000256" key="11">
    <source>
        <dbReference type="PROSITE-ProRule" id="PRU01379"/>
    </source>
</evidence>
<keyword evidence="9" id="KW-0482">Metalloprotease</keyword>
<dbReference type="Gene3D" id="3.30.70.340">
    <property type="entry name" value="Metallocarboxypeptidase-like"/>
    <property type="match status" value="1"/>
</dbReference>
<dbReference type="SUPFAM" id="SSF54897">
    <property type="entry name" value="Protease propeptides/inhibitors"/>
    <property type="match status" value="1"/>
</dbReference>
<proteinExistence type="inferred from homology"/>
<keyword evidence="8" id="KW-0862">Zinc</keyword>
<comment type="cofactor">
    <cofactor evidence="1">
        <name>Zn(2+)</name>
        <dbReference type="ChEBI" id="CHEBI:29105"/>
    </cofactor>
</comment>
<dbReference type="GO" id="GO:0005615">
    <property type="term" value="C:extracellular space"/>
    <property type="evidence" value="ECO:0007669"/>
    <property type="project" value="TreeGrafter"/>
</dbReference>
<keyword evidence="7" id="KW-0378">Hydrolase</keyword>
<evidence type="ECO:0000256" key="1">
    <source>
        <dbReference type="ARBA" id="ARBA00001947"/>
    </source>
</evidence>
<keyword evidence="6" id="KW-0732">Signal</keyword>
<dbReference type="InterPro" id="IPR000834">
    <property type="entry name" value="Peptidase_M14"/>
</dbReference>
<dbReference type="PRINTS" id="PR00765">
    <property type="entry name" value="CRBOXYPTASEA"/>
</dbReference>
<evidence type="ECO:0000256" key="9">
    <source>
        <dbReference type="ARBA" id="ARBA00023049"/>
    </source>
</evidence>
<dbReference type="FunFam" id="3.40.630.10:FF:000001">
    <property type="entry name" value="Carboxypeptidase B"/>
    <property type="match status" value="1"/>
</dbReference>
<keyword evidence="3 13" id="KW-0121">Carboxypeptidase</keyword>
<dbReference type="AlphaFoldDB" id="A0A0P5IK77"/>
<dbReference type="PANTHER" id="PTHR11705">
    <property type="entry name" value="PROTEASE FAMILY M14 CARBOXYPEPTIDASE A,B"/>
    <property type="match status" value="1"/>
</dbReference>
<dbReference type="GO" id="GO:0004181">
    <property type="term" value="F:metallocarboxypeptidase activity"/>
    <property type="evidence" value="ECO:0007669"/>
    <property type="project" value="InterPro"/>
</dbReference>
<name>A0A0P5IK77_9CRUS</name>
<dbReference type="EMBL" id="GDIQ01076931">
    <property type="protein sequence ID" value="JAN17806.1"/>
    <property type="molecule type" value="Transcribed_RNA"/>
</dbReference>
<dbReference type="CDD" id="cd03860">
    <property type="entry name" value="M14_CP_A-B_like"/>
    <property type="match status" value="1"/>
</dbReference>
<evidence type="ECO:0000259" key="12">
    <source>
        <dbReference type="PROSITE" id="PS52035"/>
    </source>
</evidence>
<dbReference type="Gene3D" id="3.40.630.10">
    <property type="entry name" value="Zn peptidases"/>
    <property type="match status" value="1"/>
</dbReference>
<keyword evidence="10" id="KW-1015">Disulfide bond</keyword>
<protein>
    <submittedName>
        <fullName evidence="13">Zinc carboxypeptidase</fullName>
    </submittedName>
</protein>
<dbReference type="PANTHER" id="PTHR11705:SF91">
    <property type="entry name" value="FI01817P-RELATED"/>
    <property type="match status" value="1"/>
</dbReference>
<dbReference type="InterPro" id="IPR057246">
    <property type="entry name" value="CARBOXYPEPT_ZN_1"/>
</dbReference>
<dbReference type="OrthoDB" id="3626597at2759"/>
<dbReference type="GO" id="GO:0008270">
    <property type="term" value="F:zinc ion binding"/>
    <property type="evidence" value="ECO:0007669"/>
    <property type="project" value="InterPro"/>
</dbReference>
<evidence type="ECO:0000256" key="3">
    <source>
        <dbReference type="ARBA" id="ARBA00022645"/>
    </source>
</evidence>